<dbReference type="Proteomes" id="UP001199816">
    <property type="component" value="Unassembled WGS sequence"/>
</dbReference>
<evidence type="ECO:0000313" key="3">
    <source>
        <dbReference type="Proteomes" id="UP001199816"/>
    </source>
</evidence>
<proteinExistence type="predicted"/>
<dbReference type="EMBL" id="JAJNEC010000004">
    <property type="protein sequence ID" value="MCD2422383.1"/>
    <property type="molecule type" value="Genomic_DNA"/>
</dbReference>
<dbReference type="InterPro" id="IPR027056">
    <property type="entry name" value="Gluconate_2DH_su3"/>
</dbReference>
<evidence type="ECO:0000256" key="1">
    <source>
        <dbReference type="SAM" id="SignalP"/>
    </source>
</evidence>
<comment type="caution">
    <text evidence="2">The sequence shown here is derived from an EMBL/GenBank/DDBJ whole genome shotgun (WGS) entry which is preliminary data.</text>
</comment>
<accession>A0ABS8PMQ7</accession>
<dbReference type="Pfam" id="PF13618">
    <property type="entry name" value="Gluconate_2-dh3"/>
    <property type="match status" value="1"/>
</dbReference>
<sequence>MRRRKAISLLSLLAGGTAVEFSGVLTGCNKPEQGTGILNREDIKLLDQVGEALLPATPGVPGAAAARVGDYIQTIVTDCFRKQDQVFFLEGMNRFREAVRQKTGQRFDALTDEEKRSVMLFLDAQIGTYKPAKPEDPPKHYYATIKGLIITGYFTSEVGVTKALRYVPVPGKFEGDIPFKPGDKSFA</sequence>
<organism evidence="2 3">
    <name type="scientific">Niabella pedocola</name>
    <dbReference type="NCBI Taxonomy" id="1752077"/>
    <lineage>
        <taxon>Bacteria</taxon>
        <taxon>Pseudomonadati</taxon>
        <taxon>Bacteroidota</taxon>
        <taxon>Chitinophagia</taxon>
        <taxon>Chitinophagales</taxon>
        <taxon>Chitinophagaceae</taxon>
        <taxon>Niabella</taxon>
    </lineage>
</organism>
<keyword evidence="1" id="KW-0732">Signal</keyword>
<dbReference type="RefSeq" id="WP_231003328.1">
    <property type="nucleotide sequence ID" value="NZ_JAJNEC010000004.1"/>
</dbReference>
<feature type="signal peptide" evidence="1">
    <location>
        <begin position="1"/>
        <end position="20"/>
    </location>
</feature>
<name>A0ABS8PMQ7_9BACT</name>
<protein>
    <submittedName>
        <fullName evidence="2">Gluconate 2-dehydrogenase subunit 3 family protein</fullName>
    </submittedName>
</protein>
<evidence type="ECO:0000313" key="2">
    <source>
        <dbReference type="EMBL" id="MCD2422383.1"/>
    </source>
</evidence>
<reference evidence="2 3" key="1">
    <citation type="submission" date="2021-11" db="EMBL/GenBank/DDBJ databases">
        <title>Genomic of Niabella pedocola.</title>
        <authorList>
            <person name="Wu T."/>
        </authorList>
    </citation>
    <scope>NUCLEOTIDE SEQUENCE [LARGE SCALE GENOMIC DNA]</scope>
    <source>
        <strain evidence="2 3">JCM 31011</strain>
    </source>
</reference>
<gene>
    <name evidence="2" type="ORF">LQ567_06385</name>
</gene>
<keyword evidence="3" id="KW-1185">Reference proteome</keyword>
<feature type="chain" id="PRO_5046308978" evidence="1">
    <location>
        <begin position="21"/>
        <end position="187"/>
    </location>
</feature>